<evidence type="ECO:0000313" key="3">
    <source>
        <dbReference type="Proteomes" id="UP000278627"/>
    </source>
</evidence>
<proteinExistence type="predicted"/>
<name>A0A0N4TXD4_BRUPA</name>
<feature type="region of interest" description="Disordered" evidence="1">
    <location>
        <begin position="1"/>
        <end position="43"/>
    </location>
</feature>
<organism evidence="4">
    <name type="scientific">Brugia pahangi</name>
    <name type="common">Filarial nematode worm</name>
    <dbReference type="NCBI Taxonomy" id="6280"/>
    <lineage>
        <taxon>Eukaryota</taxon>
        <taxon>Metazoa</taxon>
        <taxon>Ecdysozoa</taxon>
        <taxon>Nematoda</taxon>
        <taxon>Chromadorea</taxon>
        <taxon>Rhabditida</taxon>
        <taxon>Spirurina</taxon>
        <taxon>Spiruromorpha</taxon>
        <taxon>Filarioidea</taxon>
        <taxon>Onchocercidae</taxon>
        <taxon>Brugia</taxon>
    </lineage>
</organism>
<reference evidence="4" key="1">
    <citation type="submission" date="2017-02" db="UniProtKB">
        <authorList>
            <consortium name="WormBaseParasite"/>
        </authorList>
    </citation>
    <scope>IDENTIFICATION</scope>
</reference>
<keyword evidence="3" id="KW-1185">Reference proteome</keyword>
<protein>
    <submittedName>
        <fullName evidence="4">Ovule protein</fullName>
    </submittedName>
</protein>
<gene>
    <name evidence="2" type="ORF">BPAG_LOCUS13560</name>
</gene>
<feature type="compositionally biased region" description="Polar residues" evidence="1">
    <location>
        <begin position="8"/>
        <end position="22"/>
    </location>
</feature>
<dbReference type="WBParaSite" id="BPAG_0001363201-mRNA-1">
    <property type="protein sequence ID" value="BPAG_0001363201-mRNA-1"/>
    <property type="gene ID" value="BPAG_0001363201"/>
</dbReference>
<accession>A0A0N4TXD4</accession>
<dbReference type="Proteomes" id="UP000278627">
    <property type="component" value="Unassembled WGS sequence"/>
</dbReference>
<evidence type="ECO:0000256" key="1">
    <source>
        <dbReference type="SAM" id="MobiDB-lite"/>
    </source>
</evidence>
<evidence type="ECO:0000313" key="2">
    <source>
        <dbReference type="EMBL" id="VDN94745.1"/>
    </source>
</evidence>
<dbReference type="EMBL" id="UZAD01013411">
    <property type="protein sequence ID" value="VDN94745.1"/>
    <property type="molecule type" value="Genomic_DNA"/>
</dbReference>
<sequence>MRKIEGNSALQYFSSSNSSERQSLVGKDYTTKSLHTGSTECEEDRAKEQSISCATGIGISEYPTQIIFKR</sequence>
<reference evidence="2 3" key="2">
    <citation type="submission" date="2018-11" db="EMBL/GenBank/DDBJ databases">
        <authorList>
            <consortium name="Pathogen Informatics"/>
        </authorList>
    </citation>
    <scope>NUCLEOTIDE SEQUENCE [LARGE SCALE GENOMIC DNA]</scope>
</reference>
<evidence type="ECO:0000313" key="4">
    <source>
        <dbReference type="WBParaSite" id="BPAG_0001363201-mRNA-1"/>
    </source>
</evidence>
<dbReference type="AlphaFoldDB" id="A0A0N4TXD4"/>